<dbReference type="OrthoDB" id="9776822at2"/>
<gene>
    <name evidence="2" type="ORF">CFX1CAM_1502</name>
</gene>
<dbReference type="InterPro" id="IPR029056">
    <property type="entry name" value="Ribokinase-like"/>
</dbReference>
<name>A0A1Y6K6T3_9CHLR</name>
<organism evidence="2 3">
    <name type="scientific">Candidatus Brevifilum fermentans</name>
    <dbReference type="NCBI Taxonomy" id="1986204"/>
    <lineage>
        <taxon>Bacteria</taxon>
        <taxon>Bacillati</taxon>
        <taxon>Chloroflexota</taxon>
        <taxon>Anaerolineae</taxon>
        <taxon>Anaerolineales</taxon>
        <taxon>Anaerolineaceae</taxon>
        <taxon>Candidatus Brevifilum</taxon>
    </lineage>
</organism>
<dbReference type="KEGG" id="abat:CFX1CAM_1502"/>
<evidence type="ECO:0000313" key="3">
    <source>
        <dbReference type="Proteomes" id="UP000195514"/>
    </source>
</evidence>
<keyword evidence="3" id="KW-1185">Reference proteome</keyword>
<dbReference type="Pfam" id="PF00294">
    <property type="entry name" value="PfkB"/>
    <property type="match status" value="1"/>
</dbReference>
<reference evidence="3" key="1">
    <citation type="submission" date="2017-05" db="EMBL/GenBank/DDBJ databases">
        <authorList>
            <person name="Kirkegaard R."/>
            <person name="Mcilroy J S."/>
        </authorList>
    </citation>
    <scope>NUCLEOTIDE SEQUENCE [LARGE SCALE GENOMIC DNA]</scope>
</reference>
<sequence length="289" mass="32165">MDQATTLLQPTTISALTYLVIGHVTADLTPTGIRLGGTAAFSGLTAQALGLRTGIITACAPELNTLRIKSLLLFTKISTQSTTFENISDGTQRVQYLYHLAERLTVEDIPRFDPAPDIIHLGPVANEVDWKIIHNFPNSMKCLTPQGWMRSRNSENQVHYQHWDNFELALSHSDVAVISLDDVLKDEALIAEMASAIPVFAVTENYRGARVYWNNDVRFFKAPEVKYVDDTGAGDIFATAFFYRYFFTKDPWEAGRFAVTLASNSVTRKHLDSIPSAEEIAHAKIQLIG</sequence>
<protein>
    <recommendedName>
        <fullName evidence="1">Carbohydrate kinase PfkB domain-containing protein</fullName>
    </recommendedName>
</protein>
<evidence type="ECO:0000313" key="2">
    <source>
        <dbReference type="EMBL" id="SMX54567.1"/>
    </source>
</evidence>
<dbReference type="Proteomes" id="UP000195514">
    <property type="component" value="Chromosome I"/>
</dbReference>
<dbReference type="Gene3D" id="3.40.1190.20">
    <property type="match status" value="1"/>
</dbReference>
<feature type="domain" description="Carbohydrate kinase PfkB" evidence="1">
    <location>
        <begin position="185"/>
        <end position="271"/>
    </location>
</feature>
<proteinExistence type="predicted"/>
<dbReference type="EMBL" id="LT859958">
    <property type="protein sequence ID" value="SMX54567.1"/>
    <property type="molecule type" value="Genomic_DNA"/>
</dbReference>
<evidence type="ECO:0000259" key="1">
    <source>
        <dbReference type="Pfam" id="PF00294"/>
    </source>
</evidence>
<dbReference type="InterPro" id="IPR011611">
    <property type="entry name" value="PfkB_dom"/>
</dbReference>
<dbReference type="SUPFAM" id="SSF53613">
    <property type="entry name" value="Ribokinase-like"/>
    <property type="match status" value="1"/>
</dbReference>
<dbReference type="RefSeq" id="WP_157891784.1">
    <property type="nucleotide sequence ID" value="NZ_LT859958.1"/>
</dbReference>
<accession>A0A1Y6K6T3</accession>
<dbReference type="AlphaFoldDB" id="A0A1Y6K6T3"/>